<dbReference type="CDD" id="cd00037">
    <property type="entry name" value="CLECT"/>
    <property type="match status" value="1"/>
</dbReference>
<dbReference type="RefSeq" id="XP_019635005.1">
    <property type="nucleotide sequence ID" value="XM_019779446.1"/>
</dbReference>
<sequence>MDKNVNQASCNIYKPCNGDGDYQASCNVYETCNDDEDYQEACKVSSARLSAAGMSHNGATGTGKTGNSPGQSQTRTCSIVKTLPVMTILLNISLLGTVIFLVVAVSDLRVSVDRLDQETALNLSDLKLSVIQLDKKTVMSTAYLSNISAWIQQIWGKSEQGGIAEETPVPTDSRTAPCPAGFKKYRKVCYKVFDMEKPFMQASATCLSVGGGTLAMPRDADINAFLFSLIKAADCYKNYWFGLHDLVQEGKWEWVDGTDLGTGNYSAWREGQPDQWGDQDCAMYRDDRWVDGACHWKHPFICQVIP</sequence>
<dbReference type="Proteomes" id="UP000515135">
    <property type="component" value="Unplaced"/>
</dbReference>
<dbReference type="PROSITE" id="PS50041">
    <property type="entry name" value="C_TYPE_LECTIN_2"/>
    <property type="match status" value="1"/>
</dbReference>
<evidence type="ECO:0000256" key="1">
    <source>
        <dbReference type="ARBA" id="ARBA00022734"/>
    </source>
</evidence>
<evidence type="ECO:0000313" key="7">
    <source>
        <dbReference type="RefSeq" id="XP_019635005.1"/>
    </source>
</evidence>
<dbReference type="InterPro" id="IPR051663">
    <property type="entry name" value="CLec_Tetranectin-domain"/>
</dbReference>
<keyword evidence="4" id="KW-1133">Transmembrane helix</keyword>
<keyword evidence="1" id="KW-0430">Lectin</keyword>
<dbReference type="PANTHER" id="PTHR22799">
    <property type="entry name" value="TETRANECTIN-RELATED"/>
    <property type="match status" value="1"/>
</dbReference>
<proteinExistence type="predicted"/>
<dbReference type="OrthoDB" id="10032136at2759"/>
<reference evidence="7" key="1">
    <citation type="submission" date="2025-08" db="UniProtKB">
        <authorList>
            <consortium name="RefSeq"/>
        </authorList>
    </citation>
    <scope>IDENTIFICATION</scope>
    <source>
        <tissue evidence="7">Gonad</tissue>
    </source>
</reference>
<dbReference type="GeneID" id="109477994"/>
<feature type="domain" description="C-type lectin" evidence="5">
    <location>
        <begin position="185"/>
        <end position="303"/>
    </location>
</feature>
<evidence type="ECO:0000259" key="5">
    <source>
        <dbReference type="PROSITE" id="PS50041"/>
    </source>
</evidence>
<dbReference type="GO" id="GO:0030246">
    <property type="term" value="F:carbohydrate binding"/>
    <property type="evidence" value="ECO:0007669"/>
    <property type="project" value="UniProtKB-KW"/>
</dbReference>
<dbReference type="SUPFAM" id="SSF56436">
    <property type="entry name" value="C-type lectin-like"/>
    <property type="match status" value="1"/>
</dbReference>
<keyword evidence="6" id="KW-1185">Reference proteome</keyword>
<accession>A0A6P4Z0C0</accession>
<dbReference type="SMART" id="SM00034">
    <property type="entry name" value="CLECT"/>
    <property type="match status" value="1"/>
</dbReference>
<dbReference type="InterPro" id="IPR016186">
    <property type="entry name" value="C-type_lectin-like/link_sf"/>
</dbReference>
<dbReference type="InterPro" id="IPR018378">
    <property type="entry name" value="C-type_lectin_CS"/>
</dbReference>
<feature type="region of interest" description="Disordered" evidence="3">
    <location>
        <begin position="53"/>
        <end position="73"/>
    </location>
</feature>
<keyword evidence="4" id="KW-0812">Transmembrane</keyword>
<keyword evidence="2" id="KW-1015">Disulfide bond</keyword>
<protein>
    <submittedName>
        <fullName evidence="7">C-type lectin domain family 4 member M-like</fullName>
    </submittedName>
</protein>
<dbReference type="Pfam" id="PF00059">
    <property type="entry name" value="Lectin_C"/>
    <property type="match status" value="1"/>
</dbReference>
<gene>
    <name evidence="7" type="primary">LOC109477994</name>
</gene>
<organism evidence="6 7">
    <name type="scientific">Branchiostoma belcheri</name>
    <name type="common">Amphioxus</name>
    <dbReference type="NCBI Taxonomy" id="7741"/>
    <lineage>
        <taxon>Eukaryota</taxon>
        <taxon>Metazoa</taxon>
        <taxon>Chordata</taxon>
        <taxon>Cephalochordata</taxon>
        <taxon>Leptocardii</taxon>
        <taxon>Amphioxiformes</taxon>
        <taxon>Branchiostomatidae</taxon>
        <taxon>Branchiostoma</taxon>
    </lineage>
</organism>
<name>A0A6P4Z0C0_BRABE</name>
<evidence type="ECO:0000256" key="3">
    <source>
        <dbReference type="SAM" id="MobiDB-lite"/>
    </source>
</evidence>
<dbReference type="PANTHER" id="PTHR22799:SF6">
    <property type="entry name" value="C-TYPE LECTIN DOMAIN FAMILY 4 MEMBER M-LIKE"/>
    <property type="match status" value="1"/>
</dbReference>
<dbReference type="InterPro" id="IPR001304">
    <property type="entry name" value="C-type_lectin-like"/>
</dbReference>
<dbReference type="AlphaFoldDB" id="A0A6P4Z0C0"/>
<evidence type="ECO:0000256" key="4">
    <source>
        <dbReference type="SAM" id="Phobius"/>
    </source>
</evidence>
<feature type="transmembrane region" description="Helical" evidence="4">
    <location>
        <begin position="83"/>
        <end position="105"/>
    </location>
</feature>
<dbReference type="PROSITE" id="PS00615">
    <property type="entry name" value="C_TYPE_LECTIN_1"/>
    <property type="match status" value="1"/>
</dbReference>
<dbReference type="Gene3D" id="3.10.100.10">
    <property type="entry name" value="Mannose-Binding Protein A, subunit A"/>
    <property type="match status" value="1"/>
</dbReference>
<evidence type="ECO:0000256" key="2">
    <source>
        <dbReference type="ARBA" id="ARBA00023157"/>
    </source>
</evidence>
<dbReference type="InterPro" id="IPR016187">
    <property type="entry name" value="CTDL_fold"/>
</dbReference>
<evidence type="ECO:0000313" key="6">
    <source>
        <dbReference type="Proteomes" id="UP000515135"/>
    </source>
</evidence>
<dbReference type="KEGG" id="bbel:109477994"/>
<keyword evidence="4" id="KW-0472">Membrane</keyword>